<dbReference type="PROSITE" id="PS00166">
    <property type="entry name" value="ENOYL_COA_HYDRATASE"/>
    <property type="match status" value="1"/>
</dbReference>
<comment type="similarity">
    <text evidence="1 5">Belongs to the enoyl-CoA hydratase/isomerase family.</text>
</comment>
<evidence type="ECO:0000256" key="2">
    <source>
        <dbReference type="ARBA" id="ARBA00023239"/>
    </source>
</evidence>
<evidence type="ECO:0000256" key="5">
    <source>
        <dbReference type="RuleBase" id="RU003707"/>
    </source>
</evidence>
<dbReference type="CDD" id="cd06558">
    <property type="entry name" value="crotonase-like"/>
    <property type="match status" value="1"/>
</dbReference>
<dbReference type="Gene3D" id="1.10.12.10">
    <property type="entry name" value="Lyase 2-enoyl-coa Hydratase, Chain A, domain 2"/>
    <property type="match status" value="1"/>
</dbReference>
<evidence type="ECO:0000313" key="6">
    <source>
        <dbReference type="EMBL" id="MCS0499817.1"/>
    </source>
</evidence>
<dbReference type="EMBL" id="JANTHX010000007">
    <property type="protein sequence ID" value="MCS0499817.1"/>
    <property type="molecule type" value="Genomic_DNA"/>
</dbReference>
<dbReference type="PANTHER" id="PTHR11941">
    <property type="entry name" value="ENOYL-COA HYDRATASE-RELATED"/>
    <property type="match status" value="1"/>
</dbReference>
<dbReference type="Proteomes" id="UP001205337">
    <property type="component" value="Unassembled WGS sequence"/>
</dbReference>
<dbReference type="SUPFAM" id="SSF52096">
    <property type="entry name" value="ClpP/crotonase"/>
    <property type="match status" value="1"/>
</dbReference>
<proteinExistence type="inferred from homology"/>
<dbReference type="InterPro" id="IPR018376">
    <property type="entry name" value="Enoyl-CoA_hyd/isom_CS"/>
</dbReference>
<keyword evidence="7" id="KW-1185">Reference proteome</keyword>
<evidence type="ECO:0000256" key="1">
    <source>
        <dbReference type="ARBA" id="ARBA00005254"/>
    </source>
</evidence>
<name>A0ABT1ZGH2_9MICO</name>
<evidence type="ECO:0000256" key="3">
    <source>
        <dbReference type="ARBA" id="ARBA00023709"/>
    </source>
</evidence>
<dbReference type="InterPro" id="IPR001753">
    <property type="entry name" value="Enoyl-CoA_hydra/iso"/>
</dbReference>
<evidence type="ECO:0000313" key="7">
    <source>
        <dbReference type="Proteomes" id="UP001205337"/>
    </source>
</evidence>
<comment type="catalytic activity">
    <reaction evidence="3">
        <text>a (3S)-3-hydroxyacyl-CoA = a (2E)-enoyl-CoA + H2O</text>
        <dbReference type="Rhea" id="RHEA:16105"/>
        <dbReference type="ChEBI" id="CHEBI:15377"/>
        <dbReference type="ChEBI" id="CHEBI:57318"/>
        <dbReference type="ChEBI" id="CHEBI:58856"/>
        <dbReference type="EC" id="4.2.1.17"/>
    </reaction>
</comment>
<protein>
    <submittedName>
        <fullName evidence="6">Enoyl-CoA hydratase/isomerase family protein</fullName>
    </submittedName>
</protein>
<dbReference type="PANTHER" id="PTHR11941:SF54">
    <property type="entry name" value="ENOYL-COA HYDRATASE, MITOCHONDRIAL"/>
    <property type="match status" value="1"/>
</dbReference>
<comment type="caution">
    <text evidence="6">The sequence shown here is derived from an EMBL/GenBank/DDBJ whole genome shotgun (WGS) entry which is preliminary data.</text>
</comment>
<comment type="catalytic activity">
    <reaction evidence="4">
        <text>a 4-saturated-(3S)-3-hydroxyacyl-CoA = a (3E)-enoyl-CoA + H2O</text>
        <dbReference type="Rhea" id="RHEA:20724"/>
        <dbReference type="ChEBI" id="CHEBI:15377"/>
        <dbReference type="ChEBI" id="CHEBI:58521"/>
        <dbReference type="ChEBI" id="CHEBI:137480"/>
        <dbReference type="EC" id="4.2.1.17"/>
    </reaction>
</comment>
<organism evidence="6 7">
    <name type="scientific">Protaetiibacter mangrovi</name>
    <dbReference type="NCBI Taxonomy" id="2970926"/>
    <lineage>
        <taxon>Bacteria</taxon>
        <taxon>Bacillati</taxon>
        <taxon>Actinomycetota</taxon>
        <taxon>Actinomycetes</taxon>
        <taxon>Micrococcales</taxon>
        <taxon>Microbacteriaceae</taxon>
        <taxon>Protaetiibacter</taxon>
    </lineage>
</organism>
<sequence>MAGVTWSVHGQVGWVVLDRPAQRNALDLDARLELAQAFAALDADPEVRVAVLTGAGGVFCAGTDLTGPQDPAHPLLVNPQRLAQPLDDFTKPLIAAVDGGAAGGGFEFALAADLRVATPRAKFLLPEVRIGSLPGSGGTQRIFHALPSAVAAKALFTGAPIDAETALRYGLVSDVFAEDEFAERVAELAERIAEAAPLSLVAAKRAARAALDAIGPGIELERRLWAELAETYDRAEGRAAFREKRPPRFEGR</sequence>
<evidence type="ECO:0000256" key="4">
    <source>
        <dbReference type="ARBA" id="ARBA00023717"/>
    </source>
</evidence>
<keyword evidence="2" id="KW-0456">Lyase</keyword>
<reference evidence="6 7" key="1">
    <citation type="submission" date="2022-08" db="EMBL/GenBank/DDBJ databases">
        <authorList>
            <person name="Li F."/>
        </authorList>
    </citation>
    <scope>NUCLEOTIDE SEQUENCE [LARGE SCALE GENOMIC DNA]</scope>
    <source>
        <strain evidence="6 7">10F1B-8-1</strain>
    </source>
</reference>
<dbReference type="Pfam" id="PF00378">
    <property type="entry name" value="ECH_1"/>
    <property type="match status" value="1"/>
</dbReference>
<gene>
    <name evidence="6" type="ORF">NUH29_09680</name>
</gene>
<dbReference type="InterPro" id="IPR029045">
    <property type="entry name" value="ClpP/crotonase-like_dom_sf"/>
</dbReference>
<dbReference type="Gene3D" id="3.90.226.10">
    <property type="entry name" value="2-enoyl-CoA Hydratase, Chain A, domain 1"/>
    <property type="match status" value="1"/>
</dbReference>
<dbReference type="RefSeq" id="WP_258798896.1">
    <property type="nucleotide sequence ID" value="NZ_JANTHX010000007.1"/>
</dbReference>
<accession>A0ABT1ZGH2</accession>
<dbReference type="InterPro" id="IPR014748">
    <property type="entry name" value="Enoyl-CoA_hydra_C"/>
</dbReference>